<dbReference type="PATRIC" id="fig|1337887.3.peg.4517"/>
<dbReference type="EMBL" id="ASXJ01000328">
    <property type="protein sequence ID" value="ERM00302.1"/>
    <property type="molecule type" value="Genomic_DNA"/>
</dbReference>
<evidence type="ECO:0000313" key="2">
    <source>
        <dbReference type="EMBL" id="ERM00302.1"/>
    </source>
</evidence>
<proteinExistence type="predicted"/>
<evidence type="ECO:0008006" key="4">
    <source>
        <dbReference type="Google" id="ProtNLM"/>
    </source>
</evidence>
<evidence type="ECO:0000256" key="1">
    <source>
        <dbReference type="SAM" id="SignalP"/>
    </source>
</evidence>
<feature type="chain" id="PRO_5004657199" description="Endonuclease/exonuclease/phosphatase domain-containing protein" evidence="1">
    <location>
        <begin position="28"/>
        <end position="162"/>
    </location>
</feature>
<dbReference type="Gene3D" id="3.60.10.10">
    <property type="entry name" value="Endonuclease/exonuclease/phosphatase"/>
    <property type="match status" value="1"/>
</dbReference>
<dbReference type="AlphaFoldDB" id="U4VC42"/>
<reference evidence="2 3" key="1">
    <citation type="journal article" date="2014" name="FEMS Microbiol. Lett.">
        <title>Genome sequencing analysis reveals virulence-related gene content of Ochrobactrum intermedium strain 229E, a urease-positive strain isolated from the human gastric niche.</title>
        <authorList>
            <person name="Kulkarni G.J."/>
            <person name="Shetty S."/>
            <person name="Dharne M.S."/>
            <person name="Shouche Y.S."/>
        </authorList>
    </citation>
    <scope>NUCLEOTIDE SEQUENCE [LARGE SCALE GENOMIC DNA]</scope>
    <source>
        <strain evidence="2 3">229E</strain>
    </source>
</reference>
<protein>
    <recommendedName>
        <fullName evidence="4">Endonuclease/exonuclease/phosphatase domain-containing protein</fullName>
    </recommendedName>
</protein>
<dbReference type="InterPro" id="IPR036691">
    <property type="entry name" value="Endo/exonu/phosph_ase_sf"/>
</dbReference>
<name>U4VC42_9HYPH</name>
<organism evidence="2 3">
    <name type="scientific">Brucella intermedia 229E</name>
    <dbReference type="NCBI Taxonomy" id="1337887"/>
    <lineage>
        <taxon>Bacteria</taxon>
        <taxon>Pseudomonadati</taxon>
        <taxon>Pseudomonadota</taxon>
        <taxon>Alphaproteobacteria</taxon>
        <taxon>Hyphomicrobiales</taxon>
        <taxon>Brucellaceae</taxon>
        <taxon>Brucella/Ochrobactrum group</taxon>
        <taxon>Brucella</taxon>
    </lineage>
</organism>
<accession>U4VC42</accession>
<gene>
    <name evidence="2" type="ORF">Q644_05665</name>
</gene>
<dbReference type="Proteomes" id="UP000016842">
    <property type="component" value="Unassembled WGS sequence"/>
</dbReference>
<dbReference type="SUPFAM" id="SSF56219">
    <property type="entry name" value="DNase I-like"/>
    <property type="match status" value="1"/>
</dbReference>
<feature type="signal peptide" evidence="1">
    <location>
        <begin position="1"/>
        <end position="27"/>
    </location>
</feature>
<evidence type="ECO:0000313" key="3">
    <source>
        <dbReference type="Proteomes" id="UP000016842"/>
    </source>
</evidence>
<keyword evidence="1" id="KW-0732">Signal</keyword>
<sequence>MVTGGTTKRNGKLLALTAQLLCGVAVAGIAAAPARAADSYDIRVMTLNIWNKFKQNPELTADFMAAANFDVLGMQEVNGSTYVTRIPDFLQTAGRGTYGNVQVGDVGIISRLPGKFGTIKSGRKYARSLCQLYSAGRPGLPSADTRRYGSSRLCRWIDRSRE</sequence>
<comment type="caution">
    <text evidence="2">The sequence shown here is derived from an EMBL/GenBank/DDBJ whole genome shotgun (WGS) entry which is preliminary data.</text>
</comment>